<gene>
    <name evidence="5" type="ORF">FHR99_000768</name>
</gene>
<comment type="similarity">
    <text evidence="3">Belongs to the glycosyl hydrolase 84 family.</text>
</comment>
<evidence type="ECO:0000313" key="6">
    <source>
        <dbReference type="Proteomes" id="UP000537130"/>
    </source>
</evidence>
<name>A0A7W4Z4X1_9GAMM</name>
<dbReference type="SUPFAM" id="SSF51445">
    <property type="entry name" value="(Trans)glycosidases"/>
    <property type="match status" value="1"/>
</dbReference>
<dbReference type="PANTHER" id="PTHR13170">
    <property type="entry name" value="O-GLCNACASE"/>
    <property type="match status" value="1"/>
</dbReference>
<evidence type="ECO:0000256" key="3">
    <source>
        <dbReference type="PROSITE-ProRule" id="PRU01353"/>
    </source>
</evidence>
<reference evidence="5 6" key="1">
    <citation type="submission" date="2020-08" db="EMBL/GenBank/DDBJ databases">
        <title>Genomic Encyclopedia of Type Strains, Phase III (KMG-III): the genomes of soil and plant-associated and newly described type strains.</title>
        <authorList>
            <person name="Whitman W."/>
        </authorList>
    </citation>
    <scope>NUCLEOTIDE SEQUENCE [LARGE SCALE GENOMIC DNA]</scope>
    <source>
        <strain evidence="5 6">CECT 8654</strain>
    </source>
</reference>
<dbReference type="AlphaFoldDB" id="A0A7W4Z4X1"/>
<evidence type="ECO:0000256" key="2">
    <source>
        <dbReference type="ARBA" id="ARBA00023295"/>
    </source>
</evidence>
<dbReference type="Proteomes" id="UP000537130">
    <property type="component" value="Unassembled WGS sequence"/>
</dbReference>
<feature type="active site" description="Proton donor" evidence="3">
    <location>
        <position position="117"/>
    </location>
</feature>
<dbReference type="GO" id="GO:0015929">
    <property type="term" value="F:hexosaminidase activity"/>
    <property type="evidence" value="ECO:0007669"/>
    <property type="project" value="UniProtKB-ARBA"/>
</dbReference>
<proteinExistence type="inferred from homology"/>
<evidence type="ECO:0000259" key="4">
    <source>
        <dbReference type="PROSITE" id="PS52009"/>
    </source>
</evidence>
<organism evidence="5 6">
    <name type="scientific">Litorivivens lipolytica</name>
    <dbReference type="NCBI Taxonomy" id="1524264"/>
    <lineage>
        <taxon>Bacteria</taxon>
        <taxon>Pseudomonadati</taxon>
        <taxon>Pseudomonadota</taxon>
        <taxon>Gammaproteobacteria</taxon>
        <taxon>Litorivivens</taxon>
    </lineage>
</organism>
<dbReference type="PROSITE" id="PS52009">
    <property type="entry name" value="GH84"/>
    <property type="match status" value="1"/>
</dbReference>
<dbReference type="InterPro" id="IPR051822">
    <property type="entry name" value="Glycosyl_Hydrolase_84"/>
</dbReference>
<dbReference type="EMBL" id="JACHWY010000001">
    <property type="protein sequence ID" value="MBB3046532.1"/>
    <property type="molecule type" value="Genomic_DNA"/>
</dbReference>
<dbReference type="PANTHER" id="PTHR13170:SF16">
    <property type="entry name" value="PROTEIN O-GLCNACASE"/>
    <property type="match status" value="1"/>
</dbReference>
<keyword evidence="1 3" id="KW-0378">Hydrolase</keyword>
<dbReference type="Gene3D" id="3.20.20.80">
    <property type="entry name" value="Glycosidases"/>
    <property type="match status" value="1"/>
</dbReference>
<keyword evidence="2 3" id="KW-0326">Glycosidase</keyword>
<sequence length="349" mass="39435">MSTFRLGLIEGFYGRQWSWPERHDMASFLADAGYSHYVYAPKGDGSLRAQWREPFVDLQNLTHFSAYCRGLGLKFGVGLSPMGLQLSYSDRDRAVLRDRLNELAAIGLDTLWILFDDMRGDHADLAASQSRVMHDVRDVFDGELAVCPGYYSFDPVLDEVFGERPANYLQDLDAGLDASVDILWTGAKVICETLTVEDCRQFTELTGRKPLLWDNYPVNDGRKTSPFLHLNAFTGRDPAIKQAAAGHFANPMNQPSLSKIPLMTLPQLYSDYTDADQLRRASLDRLPADLSQVLERDWARFQRQGLDGLSDREKRALLHEYRSLPHPAAKEVCDWLEGGYTFDPECLTG</sequence>
<dbReference type="RefSeq" id="WP_183409222.1">
    <property type="nucleotide sequence ID" value="NZ_JACHWY010000001.1"/>
</dbReference>
<protein>
    <recommendedName>
        <fullName evidence="4">GH84 domain-containing protein</fullName>
    </recommendedName>
</protein>
<feature type="domain" description="GH84" evidence="4">
    <location>
        <begin position="4"/>
        <end position="273"/>
    </location>
</feature>
<dbReference type="GO" id="GO:1901135">
    <property type="term" value="P:carbohydrate derivative metabolic process"/>
    <property type="evidence" value="ECO:0007669"/>
    <property type="project" value="UniProtKB-ARBA"/>
</dbReference>
<dbReference type="Pfam" id="PF07555">
    <property type="entry name" value="NAGidase"/>
    <property type="match status" value="1"/>
</dbReference>
<comment type="caution">
    <text evidence="5">The sequence shown here is derived from an EMBL/GenBank/DDBJ whole genome shotgun (WGS) entry which is preliminary data.</text>
</comment>
<accession>A0A7W4Z4X1</accession>
<dbReference type="InterPro" id="IPR017853">
    <property type="entry name" value="GH"/>
</dbReference>
<evidence type="ECO:0000256" key="1">
    <source>
        <dbReference type="ARBA" id="ARBA00022801"/>
    </source>
</evidence>
<evidence type="ECO:0000313" key="5">
    <source>
        <dbReference type="EMBL" id="MBB3046532.1"/>
    </source>
</evidence>
<keyword evidence="6" id="KW-1185">Reference proteome</keyword>
<dbReference type="InterPro" id="IPR011496">
    <property type="entry name" value="O-GlcNAcase_cat"/>
</dbReference>